<dbReference type="PANTHER" id="PTHR33833">
    <property type="entry name" value="NUCLEOLAR-LIKE PROTEIN-RELATED"/>
    <property type="match status" value="1"/>
</dbReference>
<dbReference type="eggNOG" id="ENOG502RZEV">
    <property type="taxonomic scope" value="Eukaryota"/>
</dbReference>
<keyword evidence="4" id="KW-1185">Reference proteome</keyword>
<evidence type="ECO:0000313" key="4">
    <source>
        <dbReference type="Proteomes" id="UP000001514"/>
    </source>
</evidence>
<dbReference type="KEGG" id="smo:SELMODRAFT_406462"/>
<reference evidence="3 4" key="1">
    <citation type="journal article" date="2011" name="Science">
        <title>The Selaginella genome identifies genetic changes associated with the evolution of vascular plants.</title>
        <authorList>
            <person name="Banks J.A."/>
            <person name="Nishiyama T."/>
            <person name="Hasebe M."/>
            <person name="Bowman J.L."/>
            <person name="Gribskov M."/>
            <person name="dePamphilis C."/>
            <person name="Albert V.A."/>
            <person name="Aono N."/>
            <person name="Aoyama T."/>
            <person name="Ambrose B.A."/>
            <person name="Ashton N.W."/>
            <person name="Axtell M.J."/>
            <person name="Barker E."/>
            <person name="Barker M.S."/>
            <person name="Bennetzen J.L."/>
            <person name="Bonawitz N.D."/>
            <person name="Chapple C."/>
            <person name="Cheng C."/>
            <person name="Correa L.G."/>
            <person name="Dacre M."/>
            <person name="DeBarry J."/>
            <person name="Dreyer I."/>
            <person name="Elias M."/>
            <person name="Engstrom E.M."/>
            <person name="Estelle M."/>
            <person name="Feng L."/>
            <person name="Finet C."/>
            <person name="Floyd S.K."/>
            <person name="Frommer W.B."/>
            <person name="Fujita T."/>
            <person name="Gramzow L."/>
            <person name="Gutensohn M."/>
            <person name="Harholt J."/>
            <person name="Hattori M."/>
            <person name="Heyl A."/>
            <person name="Hirai T."/>
            <person name="Hiwatashi Y."/>
            <person name="Ishikawa M."/>
            <person name="Iwata M."/>
            <person name="Karol K.G."/>
            <person name="Koehler B."/>
            <person name="Kolukisaoglu U."/>
            <person name="Kubo M."/>
            <person name="Kurata T."/>
            <person name="Lalonde S."/>
            <person name="Li K."/>
            <person name="Li Y."/>
            <person name="Litt A."/>
            <person name="Lyons E."/>
            <person name="Manning G."/>
            <person name="Maruyama T."/>
            <person name="Michael T.P."/>
            <person name="Mikami K."/>
            <person name="Miyazaki S."/>
            <person name="Morinaga S."/>
            <person name="Murata T."/>
            <person name="Mueller-Roeber B."/>
            <person name="Nelson D.R."/>
            <person name="Obara M."/>
            <person name="Oguri Y."/>
            <person name="Olmstead R.G."/>
            <person name="Onodera N."/>
            <person name="Petersen B.L."/>
            <person name="Pils B."/>
            <person name="Prigge M."/>
            <person name="Rensing S.A."/>
            <person name="Riano-Pachon D.M."/>
            <person name="Roberts A.W."/>
            <person name="Sato Y."/>
            <person name="Scheller H.V."/>
            <person name="Schulz B."/>
            <person name="Schulz C."/>
            <person name="Shakirov E.V."/>
            <person name="Shibagaki N."/>
            <person name="Shinohara N."/>
            <person name="Shippen D.E."/>
            <person name="Soerensen I."/>
            <person name="Sotooka R."/>
            <person name="Sugimoto N."/>
            <person name="Sugita M."/>
            <person name="Sumikawa N."/>
            <person name="Tanurdzic M."/>
            <person name="Theissen G."/>
            <person name="Ulvskov P."/>
            <person name="Wakazuki S."/>
            <person name="Weng J.K."/>
            <person name="Willats W.W."/>
            <person name="Wipf D."/>
            <person name="Wolf P.G."/>
            <person name="Yang L."/>
            <person name="Zimmer A.D."/>
            <person name="Zhu Q."/>
            <person name="Mitros T."/>
            <person name="Hellsten U."/>
            <person name="Loque D."/>
            <person name="Otillar R."/>
            <person name="Salamov A."/>
            <person name="Schmutz J."/>
            <person name="Shapiro H."/>
            <person name="Lindquist E."/>
            <person name="Lucas S."/>
            <person name="Rokhsar D."/>
            <person name="Grigoriev I.V."/>
        </authorList>
    </citation>
    <scope>NUCLEOTIDE SEQUENCE [LARGE SCALE GENOMIC DNA]</scope>
</reference>
<evidence type="ECO:0000313" key="3">
    <source>
        <dbReference type="EMBL" id="EFJ33719.1"/>
    </source>
</evidence>
<dbReference type="Gramene" id="EFJ33719">
    <property type="protein sequence ID" value="EFJ33719"/>
    <property type="gene ID" value="SELMODRAFT_406462"/>
</dbReference>
<feature type="transmembrane region" description="Helical" evidence="1">
    <location>
        <begin position="46"/>
        <end position="66"/>
    </location>
</feature>
<evidence type="ECO:0000256" key="1">
    <source>
        <dbReference type="SAM" id="Phobius"/>
    </source>
</evidence>
<dbReference type="Proteomes" id="UP000001514">
    <property type="component" value="Unassembled WGS sequence"/>
</dbReference>
<sequence length="426" mass="46175">MAASGAALGLMLLPTSAAFAAAQDNLGFIRELLSEEPANALSLPTWTIHVASVVEWVVAMILVWQYGDTKNNAAWKSLSWGMVPLLGGALCACTWHFFYNAESLEVLVVMQGALTLVGNITLWIAAYRIYQNSSSSSSSYFESVALTSLVLSNSNQDSSALTFHHFSNMPRASADRFPRKVISFLAPASLFFSLHCSYTLEGRRCASARLFFISLEPADKLLLVGSSTKARMTASFIHAYHYGGHVLRHRGPTIERKQAKVCCTRLLPLAAAKASFLTRVCTNVLVRSCNKVVDCTVGGSSQLLFASCWQGFASTVREKKNFSKGWKFKRRGRRPVAALALSVTFRGGGGGVKAEKAFGSFSEIENATQVLAVGVLAIEVFVGGGTGFHAFVYSFKHFTNGREKKAEEKNVPKATSKLLLGQSQPA</sequence>
<dbReference type="Pfam" id="PF10693">
    <property type="entry name" value="DUF2499"/>
    <property type="match status" value="1"/>
</dbReference>
<gene>
    <name evidence="3" type="ORF">SELMODRAFT_406462</name>
</gene>
<feature type="signal peptide" evidence="2">
    <location>
        <begin position="1"/>
        <end position="22"/>
    </location>
</feature>
<dbReference type="STRING" id="88036.D8R2F6"/>
<dbReference type="PANTHER" id="PTHR33833:SF3">
    <property type="entry name" value="YCF49-LIKE PROTEIN"/>
    <property type="match status" value="1"/>
</dbReference>
<evidence type="ECO:0008006" key="5">
    <source>
        <dbReference type="Google" id="ProtNLM"/>
    </source>
</evidence>
<feature type="chain" id="PRO_5003121457" description="Ycf49-like protein" evidence="2">
    <location>
        <begin position="23"/>
        <end position="426"/>
    </location>
</feature>
<keyword evidence="1" id="KW-0812">Transmembrane</keyword>
<proteinExistence type="predicted"/>
<feature type="transmembrane region" description="Helical" evidence="1">
    <location>
        <begin position="78"/>
        <end position="98"/>
    </location>
</feature>
<dbReference type="InParanoid" id="D8R2F6"/>
<keyword evidence="1" id="KW-1133">Transmembrane helix</keyword>
<dbReference type="HOGENOM" id="CLU_644655_0_0_1"/>
<feature type="transmembrane region" description="Helical" evidence="1">
    <location>
        <begin position="110"/>
        <end position="130"/>
    </location>
</feature>
<dbReference type="AlphaFoldDB" id="D8R2F6"/>
<organism evidence="4">
    <name type="scientific">Selaginella moellendorffii</name>
    <name type="common">Spikemoss</name>
    <dbReference type="NCBI Taxonomy" id="88036"/>
    <lineage>
        <taxon>Eukaryota</taxon>
        <taxon>Viridiplantae</taxon>
        <taxon>Streptophyta</taxon>
        <taxon>Embryophyta</taxon>
        <taxon>Tracheophyta</taxon>
        <taxon>Lycopodiopsida</taxon>
        <taxon>Selaginellales</taxon>
        <taxon>Selaginellaceae</taxon>
        <taxon>Selaginella</taxon>
    </lineage>
</organism>
<keyword evidence="2" id="KW-0732">Signal</keyword>
<dbReference type="InterPro" id="IPR019634">
    <property type="entry name" value="Uncharacterised_Ycf49"/>
</dbReference>
<evidence type="ECO:0000256" key="2">
    <source>
        <dbReference type="SAM" id="SignalP"/>
    </source>
</evidence>
<keyword evidence="1" id="KW-0472">Membrane</keyword>
<dbReference type="EMBL" id="GL377570">
    <property type="protein sequence ID" value="EFJ33719.1"/>
    <property type="molecule type" value="Genomic_DNA"/>
</dbReference>
<name>D8R2F6_SELML</name>
<accession>D8R2F6</accession>
<protein>
    <recommendedName>
        <fullName evidence="5">Ycf49-like protein</fullName>
    </recommendedName>
</protein>
<feature type="transmembrane region" description="Helical" evidence="1">
    <location>
        <begin position="370"/>
        <end position="395"/>
    </location>
</feature>